<keyword evidence="1" id="KW-0378">Hydrolase</keyword>
<reference evidence="3" key="1">
    <citation type="submission" date="2020-05" db="EMBL/GenBank/DDBJ databases">
        <title>Mycena genomes resolve the evolution of fungal bioluminescence.</title>
        <authorList>
            <person name="Tsai I.J."/>
        </authorList>
    </citation>
    <scope>NUCLEOTIDE SEQUENCE</scope>
    <source>
        <strain evidence="3">171206Taipei</strain>
    </source>
</reference>
<keyword evidence="2" id="KW-0175">Coiled coil</keyword>
<dbReference type="InterPro" id="IPR036514">
    <property type="entry name" value="SGNH_hydro_sf"/>
</dbReference>
<comment type="caution">
    <text evidence="3">The sequence shown here is derived from an EMBL/GenBank/DDBJ whole genome shotgun (WGS) entry which is preliminary data.</text>
</comment>
<gene>
    <name evidence="3" type="ORF">MIND_01323700</name>
</gene>
<proteinExistence type="predicted"/>
<sequence length="523" mass="57276">MARSLTSPSLTVADGLLLQMCSNSASSIAALDIPGKWETSYDGKSKTETMPGTHICDTVFESIRSEETFWTSAAKLWLCLSQTIIPAWSQVKCPQVQCPEVQESIAPTIEQNTTTIRLNAHGRPILATRPPSSPASPPLPTPPLMEHSPCERFKPRQLPQGPDLDLGGLIIPFVRRSSALRIAVLVNSARVAERKANEVAERAEREANRAERTRLIGLKMNLLVPLNSSFNNDTSSWTGFNALENLFILYRLASATSQAQLTKSVSGDSYSSVGQFASDTSPPAPVDRQAPFEGSTFADKDGTNWVGYILTQHDPHSKMVVHDYAVGGARVPASGQTGSVERQISEYFLTGYAMKPEDSGELLWKSENSLFVTWVGINDCASASTHDETVNLLFTLQHKLYDAGARQFLFIDVPPISRSPAGIHVTKNKPDPTQGPSTSNANWNASLRAHMAKFAAAHPDARILTFSAFQMFNDMLDHPKRYGLPQKDVAHTGGKVWRDALHPTSRVHEIFAAKLVAFLKEVV</sequence>
<dbReference type="Proteomes" id="UP000636479">
    <property type="component" value="Unassembled WGS sequence"/>
</dbReference>
<dbReference type="SUPFAM" id="SSF52266">
    <property type="entry name" value="SGNH hydrolase"/>
    <property type="match status" value="1"/>
</dbReference>
<protein>
    <submittedName>
        <fullName evidence="3">Glycosyltransferase family 32 protein</fullName>
    </submittedName>
</protein>
<dbReference type="Gene3D" id="3.40.50.1110">
    <property type="entry name" value="SGNH hydrolase"/>
    <property type="match status" value="1"/>
</dbReference>
<evidence type="ECO:0000313" key="4">
    <source>
        <dbReference type="Proteomes" id="UP000636479"/>
    </source>
</evidence>
<dbReference type="InterPro" id="IPR051058">
    <property type="entry name" value="GDSL_Est/Lipase"/>
</dbReference>
<evidence type="ECO:0000256" key="1">
    <source>
        <dbReference type="ARBA" id="ARBA00022801"/>
    </source>
</evidence>
<keyword evidence="3" id="KW-0808">Transferase</keyword>
<dbReference type="GeneID" id="59352203"/>
<dbReference type="GO" id="GO:0016787">
    <property type="term" value="F:hydrolase activity"/>
    <property type="evidence" value="ECO:0007669"/>
    <property type="project" value="UniProtKB-KW"/>
</dbReference>
<dbReference type="AlphaFoldDB" id="A0A8H6RZZ9"/>
<keyword evidence="4" id="KW-1185">Reference proteome</keyword>
<dbReference type="CDD" id="cd01846">
    <property type="entry name" value="fatty_acyltransferase_like"/>
    <property type="match status" value="1"/>
</dbReference>
<evidence type="ECO:0000256" key="2">
    <source>
        <dbReference type="SAM" id="Coils"/>
    </source>
</evidence>
<dbReference type="OrthoDB" id="1600564at2759"/>
<feature type="coiled-coil region" evidence="2">
    <location>
        <begin position="186"/>
        <end position="213"/>
    </location>
</feature>
<dbReference type="EMBL" id="JACAZF010000014">
    <property type="protein sequence ID" value="KAF7290825.1"/>
    <property type="molecule type" value="Genomic_DNA"/>
</dbReference>
<dbReference type="RefSeq" id="XP_037214185.1">
    <property type="nucleotide sequence ID" value="XM_037369687.1"/>
</dbReference>
<accession>A0A8H6RZZ9</accession>
<dbReference type="PANTHER" id="PTHR45648">
    <property type="entry name" value="GDSL LIPASE/ACYLHYDROLASE FAMILY PROTEIN (AFU_ORTHOLOGUE AFUA_4G14700)"/>
    <property type="match status" value="1"/>
</dbReference>
<dbReference type="GO" id="GO:0016740">
    <property type="term" value="F:transferase activity"/>
    <property type="evidence" value="ECO:0007669"/>
    <property type="project" value="UniProtKB-KW"/>
</dbReference>
<name>A0A8H6RZZ9_9AGAR</name>
<organism evidence="3 4">
    <name type="scientific">Mycena indigotica</name>
    <dbReference type="NCBI Taxonomy" id="2126181"/>
    <lineage>
        <taxon>Eukaryota</taxon>
        <taxon>Fungi</taxon>
        <taxon>Dikarya</taxon>
        <taxon>Basidiomycota</taxon>
        <taxon>Agaricomycotina</taxon>
        <taxon>Agaricomycetes</taxon>
        <taxon>Agaricomycetidae</taxon>
        <taxon>Agaricales</taxon>
        <taxon>Marasmiineae</taxon>
        <taxon>Mycenaceae</taxon>
        <taxon>Mycena</taxon>
    </lineage>
</organism>
<dbReference type="PANTHER" id="PTHR45648:SF22">
    <property type="entry name" value="GDSL LIPASE_ACYLHYDROLASE FAMILY PROTEIN (AFU_ORTHOLOGUE AFUA_4G14700)"/>
    <property type="match status" value="1"/>
</dbReference>
<evidence type="ECO:0000313" key="3">
    <source>
        <dbReference type="EMBL" id="KAF7290825.1"/>
    </source>
</evidence>